<evidence type="ECO:0000256" key="2">
    <source>
        <dbReference type="ARBA" id="ARBA00023125"/>
    </source>
</evidence>
<dbReference type="RefSeq" id="WP_264980983.1">
    <property type="nucleotide sequence ID" value="NZ_AP026708.1"/>
</dbReference>
<evidence type="ECO:0000259" key="5">
    <source>
        <dbReference type="PROSITE" id="PS50977"/>
    </source>
</evidence>
<protein>
    <submittedName>
        <fullName evidence="6">Transcriptional regulator</fullName>
    </submittedName>
</protein>
<evidence type="ECO:0000256" key="4">
    <source>
        <dbReference type="PROSITE-ProRule" id="PRU00335"/>
    </source>
</evidence>
<feature type="domain" description="HTH tetR-type" evidence="5">
    <location>
        <begin position="7"/>
        <end position="67"/>
    </location>
</feature>
<keyword evidence="2 4" id="KW-0238">DNA-binding</keyword>
<evidence type="ECO:0000256" key="3">
    <source>
        <dbReference type="ARBA" id="ARBA00023163"/>
    </source>
</evidence>
<dbReference type="Pfam" id="PF09209">
    <property type="entry name" value="CecR_C"/>
    <property type="match status" value="1"/>
</dbReference>
<dbReference type="Gene3D" id="1.10.10.60">
    <property type="entry name" value="Homeodomain-like"/>
    <property type="match status" value="1"/>
</dbReference>
<dbReference type="Pfam" id="PF00440">
    <property type="entry name" value="TetR_N"/>
    <property type="match status" value="1"/>
</dbReference>
<dbReference type="SUPFAM" id="SSF46689">
    <property type="entry name" value="Homeodomain-like"/>
    <property type="match status" value="1"/>
</dbReference>
<dbReference type="Proteomes" id="UP001061361">
    <property type="component" value="Chromosome"/>
</dbReference>
<dbReference type="EMBL" id="AP026708">
    <property type="protein sequence ID" value="BDQ34090.1"/>
    <property type="molecule type" value="Genomic_DNA"/>
</dbReference>
<accession>A0ABM8AS08</accession>
<dbReference type="InterPro" id="IPR009057">
    <property type="entry name" value="Homeodomain-like_sf"/>
</dbReference>
<gene>
    <name evidence="6" type="ORF">JCM14722_16320</name>
</gene>
<dbReference type="InterPro" id="IPR001647">
    <property type="entry name" value="HTH_TetR"/>
</dbReference>
<evidence type="ECO:0000313" key="7">
    <source>
        <dbReference type="Proteomes" id="UP001061361"/>
    </source>
</evidence>
<dbReference type="PANTHER" id="PTHR30055">
    <property type="entry name" value="HTH-TYPE TRANSCRIPTIONAL REGULATOR RUTR"/>
    <property type="match status" value="1"/>
</dbReference>
<dbReference type="Gene3D" id="1.10.357.10">
    <property type="entry name" value="Tetracycline Repressor, domain 2"/>
    <property type="match status" value="1"/>
</dbReference>
<sequence>MGMPENPTTRDKIFCAGVRLFARDGFEGATVRDICKEAGTANATAVNYYFGGKAKLYKAILDMVFAENLRRRLEAAKIQPPETLSPEEKLRRFLTIMVDVGFNENEFAKDITTIVLREMMSPTEYLDELVDRFTRPDNDELAGIIREILGEEAPDFLVRDSLASVGGQIFYYLAFWPVFSRVYPEHPGVGNYKGPLVDHIMRFSMAGLKATREALENGEIPPP</sequence>
<dbReference type="InterPro" id="IPR050109">
    <property type="entry name" value="HTH-type_TetR-like_transc_reg"/>
</dbReference>
<reference evidence="6" key="1">
    <citation type="submission" date="2022-08" db="EMBL/GenBank/DDBJ databases">
        <title>Genome Sequence of the sulphate-reducing bacterium, Pseudodesulfovibrio portus JCM14722.</title>
        <authorList>
            <person name="Kondo R."/>
            <person name="Kataoka T."/>
        </authorList>
    </citation>
    <scope>NUCLEOTIDE SEQUENCE</scope>
    <source>
        <strain evidence="6">JCM 14722</strain>
    </source>
</reference>
<proteinExistence type="predicted"/>
<name>A0ABM8AS08_9BACT</name>
<dbReference type="PROSITE" id="PS50977">
    <property type="entry name" value="HTH_TETR_2"/>
    <property type="match status" value="1"/>
</dbReference>
<organism evidence="6 7">
    <name type="scientific">Pseudodesulfovibrio portus</name>
    <dbReference type="NCBI Taxonomy" id="231439"/>
    <lineage>
        <taxon>Bacteria</taxon>
        <taxon>Pseudomonadati</taxon>
        <taxon>Thermodesulfobacteriota</taxon>
        <taxon>Desulfovibrionia</taxon>
        <taxon>Desulfovibrionales</taxon>
        <taxon>Desulfovibrionaceae</taxon>
    </lineage>
</organism>
<keyword evidence="3" id="KW-0804">Transcription</keyword>
<keyword evidence="7" id="KW-1185">Reference proteome</keyword>
<feature type="DNA-binding region" description="H-T-H motif" evidence="4">
    <location>
        <begin position="30"/>
        <end position="49"/>
    </location>
</feature>
<dbReference type="InterPro" id="IPR015292">
    <property type="entry name" value="Tscrpt_reg_YbiH_C"/>
</dbReference>
<dbReference type="SUPFAM" id="SSF48498">
    <property type="entry name" value="Tetracyclin repressor-like, C-terminal domain"/>
    <property type="match status" value="1"/>
</dbReference>
<keyword evidence="1" id="KW-0805">Transcription regulation</keyword>
<dbReference type="PANTHER" id="PTHR30055:SF234">
    <property type="entry name" value="HTH-TYPE TRANSCRIPTIONAL REGULATOR BETI"/>
    <property type="match status" value="1"/>
</dbReference>
<evidence type="ECO:0000313" key="6">
    <source>
        <dbReference type="EMBL" id="BDQ34090.1"/>
    </source>
</evidence>
<dbReference type="InterPro" id="IPR036271">
    <property type="entry name" value="Tet_transcr_reg_TetR-rel_C_sf"/>
</dbReference>
<evidence type="ECO:0000256" key="1">
    <source>
        <dbReference type="ARBA" id="ARBA00023015"/>
    </source>
</evidence>